<evidence type="ECO:0000256" key="2">
    <source>
        <dbReference type="SAM" id="MobiDB-lite"/>
    </source>
</evidence>
<reference evidence="4" key="1">
    <citation type="submission" date="2021-02" db="EMBL/GenBank/DDBJ databases">
        <authorList>
            <person name="Nowell W R."/>
        </authorList>
    </citation>
    <scope>NUCLEOTIDE SEQUENCE</scope>
</reference>
<protein>
    <submittedName>
        <fullName evidence="4">Uncharacterized protein</fullName>
    </submittedName>
</protein>
<feature type="non-terminal residue" evidence="4">
    <location>
        <position position="1"/>
    </location>
</feature>
<sequence length="877" mass="100128">AGYGVSSSQHYQSPILQQFGVMSTPIQPQQQTVTPSFSNTMQPPLLPSSLHPMQQQQQQQQQPYSLPLPVAPIPAVTSPFANLDFLAQPGAFKASKKDDFFPVQSSKTIQQLQMENKFSPLTRQTTLEQPPSIEKQTTLPSVINKERDVAQKSRSFDSKDNSARASKGSTIKYSEIVESMGSEPQTIDTKFNKQPLPLVQLLLHQTLPTSHSSTRTTNEDLQKSLIGKSSEHITALLDTVLEDPVLLRVAIRRCRLDCTEAVHRMAKLKEENKNYVPKKDYLLLAQNYNKLVKSCDQLKQNFRNAKVEYNALTDAVEQVIKERDKYFTLCETYRATFTPRPKWDRCGTIIEGGTVKWKELAIGKTSNELVDLLLNEIIGGNDQNNNVYQFIGLGLDTSVPAFLQTTTNVRNRYFMYRDVAILINDIWKDKLVYDAEQEKIYQKQMMQLVEQEQQHTLQEVTLKTVVNSLLDPVTTNLQQQSPFQKSKLVDFVNIYLKNRFEDEQMQLEWGYNLADGCRRYKYYSNIGLFWAILTGDVDEGVYKYRKDLLSSLKKHLDKRMSMHASVEQERPLLPPLFLSASSIITASTTTSTILENVTQSIVNKQLKQTESVLSKDELRNAFQEFFPLKSEVEIESLVAGSEMDSKMLDSSRINYSKLFDENDEGDGGEFVTLLFKQIDDEKKAYVNDIKQLIQTKNNISMLDFKNAVVYVDPEIADTELTRYTDWVYRHGGESRALPVDEITKRLMNGIIYRHGHKPQMGQDQWRFSPSVNERMKQQQRIKGKKKNDGGPGEKGTETTSMKRDNTSTDKSGVRQPSKLKILTRSKKPVGKTTALEGSQSVISGNKLKVKEDKKDNNKNKQPKKVKIRRRKNKYLSV</sequence>
<gene>
    <name evidence="3" type="ORF">OVA965_LOCUS24624</name>
    <name evidence="4" type="ORF">TMI583_LOCUS25344</name>
</gene>
<feature type="compositionally biased region" description="Basic residues" evidence="2">
    <location>
        <begin position="860"/>
        <end position="877"/>
    </location>
</feature>
<dbReference type="PANTHER" id="PTHR16306">
    <property type="entry name" value="TRANSLIN-ASSOCIATED FACTOR X-INTERACTING PROTEIN 1"/>
    <property type="match status" value="1"/>
</dbReference>
<organism evidence="4 5">
    <name type="scientific">Didymodactylos carnosus</name>
    <dbReference type="NCBI Taxonomy" id="1234261"/>
    <lineage>
        <taxon>Eukaryota</taxon>
        <taxon>Metazoa</taxon>
        <taxon>Spiralia</taxon>
        <taxon>Gnathifera</taxon>
        <taxon>Rotifera</taxon>
        <taxon>Eurotatoria</taxon>
        <taxon>Bdelloidea</taxon>
        <taxon>Philodinida</taxon>
        <taxon>Philodinidae</taxon>
        <taxon>Didymodactylos</taxon>
    </lineage>
</organism>
<feature type="compositionally biased region" description="Low complexity" evidence="2">
    <location>
        <begin position="26"/>
        <end position="35"/>
    </location>
</feature>
<comment type="caution">
    <text evidence="4">The sequence shown here is derived from an EMBL/GenBank/DDBJ whole genome shotgun (WGS) entry which is preliminary data.</text>
</comment>
<dbReference type="EMBL" id="CAJNOK010014914">
    <property type="protein sequence ID" value="CAF1214642.1"/>
    <property type="molecule type" value="Genomic_DNA"/>
</dbReference>
<evidence type="ECO:0000313" key="4">
    <source>
        <dbReference type="EMBL" id="CAF4023333.1"/>
    </source>
</evidence>
<keyword evidence="1" id="KW-0175">Coiled coil</keyword>
<name>A0A8S2NX11_9BILA</name>
<dbReference type="PANTHER" id="PTHR16306:SF0">
    <property type="entry name" value="TRANSLIN-ASSOCIATED FACTOR X-INTERACTING PROTEIN 1"/>
    <property type="match status" value="1"/>
</dbReference>
<dbReference type="Proteomes" id="UP000682733">
    <property type="component" value="Unassembled WGS sequence"/>
</dbReference>
<feature type="compositionally biased region" description="Basic and acidic residues" evidence="2">
    <location>
        <begin position="794"/>
        <end position="807"/>
    </location>
</feature>
<feature type="coiled-coil region" evidence="1">
    <location>
        <begin position="288"/>
        <end position="322"/>
    </location>
</feature>
<dbReference type="GO" id="GO:0005737">
    <property type="term" value="C:cytoplasm"/>
    <property type="evidence" value="ECO:0007669"/>
    <property type="project" value="TreeGrafter"/>
</dbReference>
<evidence type="ECO:0000256" key="1">
    <source>
        <dbReference type="SAM" id="Coils"/>
    </source>
</evidence>
<proteinExistence type="predicted"/>
<dbReference type="AlphaFoldDB" id="A0A8S2NX11"/>
<feature type="region of interest" description="Disordered" evidence="2">
    <location>
        <begin position="771"/>
        <end position="877"/>
    </location>
</feature>
<feature type="region of interest" description="Disordered" evidence="2">
    <location>
        <begin position="26"/>
        <end position="63"/>
    </location>
</feature>
<evidence type="ECO:0000313" key="3">
    <source>
        <dbReference type="EMBL" id="CAF1214642.1"/>
    </source>
</evidence>
<feature type="compositionally biased region" description="Low complexity" evidence="2">
    <location>
        <begin position="47"/>
        <end position="63"/>
    </location>
</feature>
<feature type="compositionally biased region" description="Basic and acidic residues" evidence="2">
    <location>
        <begin position="848"/>
        <end position="858"/>
    </location>
</feature>
<dbReference type="Proteomes" id="UP000677228">
    <property type="component" value="Unassembled WGS sequence"/>
</dbReference>
<dbReference type="EMBL" id="CAJOBA010036450">
    <property type="protein sequence ID" value="CAF4023333.1"/>
    <property type="molecule type" value="Genomic_DNA"/>
</dbReference>
<evidence type="ECO:0000313" key="5">
    <source>
        <dbReference type="Proteomes" id="UP000682733"/>
    </source>
</evidence>
<accession>A0A8S2NX11</accession>